<reference evidence="2 3" key="1">
    <citation type="submission" date="2015-01" db="EMBL/GenBank/DDBJ databases">
        <title>Evolution of Trichinella species and genotypes.</title>
        <authorList>
            <person name="Korhonen P.K."/>
            <person name="Edoardo P."/>
            <person name="Giuseppe L.R."/>
            <person name="Gasser R.B."/>
        </authorList>
    </citation>
    <scope>NUCLEOTIDE SEQUENCE [LARGE SCALE GENOMIC DNA]</scope>
    <source>
        <strain evidence="2">ISS2496</strain>
    </source>
</reference>
<feature type="non-terminal residue" evidence="2">
    <location>
        <position position="1"/>
    </location>
</feature>
<organism evidence="2 3">
    <name type="scientific">Trichinella patagoniensis</name>
    <dbReference type="NCBI Taxonomy" id="990121"/>
    <lineage>
        <taxon>Eukaryota</taxon>
        <taxon>Metazoa</taxon>
        <taxon>Ecdysozoa</taxon>
        <taxon>Nematoda</taxon>
        <taxon>Enoplea</taxon>
        <taxon>Dorylaimia</taxon>
        <taxon>Trichinellida</taxon>
        <taxon>Trichinellidae</taxon>
        <taxon>Trichinella</taxon>
    </lineage>
</organism>
<dbReference type="EMBL" id="JYDQ01000439">
    <property type="protein sequence ID" value="KRY07565.1"/>
    <property type="molecule type" value="Genomic_DNA"/>
</dbReference>
<evidence type="ECO:0000313" key="2">
    <source>
        <dbReference type="EMBL" id="KRY07565.1"/>
    </source>
</evidence>
<proteinExistence type="predicted"/>
<evidence type="ECO:0000313" key="3">
    <source>
        <dbReference type="Proteomes" id="UP000054783"/>
    </source>
</evidence>
<evidence type="ECO:0000256" key="1">
    <source>
        <dbReference type="SAM" id="MobiDB-lite"/>
    </source>
</evidence>
<feature type="region of interest" description="Disordered" evidence="1">
    <location>
        <begin position="55"/>
        <end position="76"/>
    </location>
</feature>
<dbReference type="Proteomes" id="UP000054783">
    <property type="component" value="Unassembled WGS sequence"/>
</dbReference>
<protein>
    <submittedName>
        <fullName evidence="2">Uncharacterized protein</fullName>
    </submittedName>
</protein>
<feature type="region of interest" description="Disordered" evidence="1">
    <location>
        <begin position="1"/>
        <end position="34"/>
    </location>
</feature>
<comment type="caution">
    <text evidence="2">The sequence shown here is derived from an EMBL/GenBank/DDBJ whole genome shotgun (WGS) entry which is preliminary data.</text>
</comment>
<gene>
    <name evidence="2" type="ORF">T12_13355</name>
</gene>
<name>A0A0V0Z598_9BILA</name>
<keyword evidence="3" id="KW-1185">Reference proteome</keyword>
<sequence>LQPAVEIPGPREIHGELEDPVGRPETRDSAGNRKRGRIADYVWVRLHEVPWVHSRPIPDSQSARPTVAAALSHTCQ</sequence>
<feature type="compositionally biased region" description="Basic and acidic residues" evidence="1">
    <location>
        <begin position="9"/>
        <end position="31"/>
    </location>
</feature>
<accession>A0A0V0Z598</accession>
<dbReference type="AlphaFoldDB" id="A0A0V0Z598"/>